<organism evidence="1 2">
    <name type="scientific">Nesidiocoris tenuis</name>
    <dbReference type="NCBI Taxonomy" id="355587"/>
    <lineage>
        <taxon>Eukaryota</taxon>
        <taxon>Metazoa</taxon>
        <taxon>Ecdysozoa</taxon>
        <taxon>Arthropoda</taxon>
        <taxon>Hexapoda</taxon>
        <taxon>Insecta</taxon>
        <taxon>Pterygota</taxon>
        <taxon>Neoptera</taxon>
        <taxon>Paraneoptera</taxon>
        <taxon>Hemiptera</taxon>
        <taxon>Heteroptera</taxon>
        <taxon>Panheteroptera</taxon>
        <taxon>Cimicomorpha</taxon>
        <taxon>Miridae</taxon>
        <taxon>Dicyphina</taxon>
        <taxon>Nesidiocoris</taxon>
    </lineage>
</organism>
<feature type="non-terminal residue" evidence="1">
    <location>
        <position position="102"/>
    </location>
</feature>
<dbReference type="EMBL" id="CADCXU010001843">
    <property type="protein sequence ID" value="CAA9994242.1"/>
    <property type="molecule type" value="Genomic_DNA"/>
</dbReference>
<dbReference type="Proteomes" id="UP000479000">
    <property type="component" value="Unassembled WGS sequence"/>
</dbReference>
<reference evidence="1 2" key="1">
    <citation type="submission" date="2020-02" db="EMBL/GenBank/DDBJ databases">
        <authorList>
            <person name="Ferguson B K."/>
        </authorList>
    </citation>
    <scope>NUCLEOTIDE SEQUENCE [LARGE SCALE GENOMIC DNA]</scope>
</reference>
<accession>A0A6H5FYA1</accession>
<sequence length="102" mass="12509">MKFRYTLICILHTDCFLSIRERLKKIRYHCSNYVKSSYNEELVHPYRNSFRNKIRASRQIVLHLNITKFRPNFGSFQQRVPTRSNQPIRTSRVNFEWLKQIM</sequence>
<evidence type="ECO:0000313" key="1">
    <source>
        <dbReference type="EMBL" id="CAA9994242.1"/>
    </source>
</evidence>
<name>A0A6H5FYA1_9HEMI</name>
<gene>
    <name evidence="1" type="ORF">NTEN_LOCUS1058</name>
</gene>
<dbReference type="AlphaFoldDB" id="A0A6H5FYA1"/>
<evidence type="ECO:0000313" key="2">
    <source>
        <dbReference type="Proteomes" id="UP000479000"/>
    </source>
</evidence>
<protein>
    <submittedName>
        <fullName evidence="1">Uncharacterized protein</fullName>
    </submittedName>
</protein>
<proteinExistence type="predicted"/>
<keyword evidence="2" id="KW-1185">Reference proteome</keyword>